<evidence type="ECO:0000256" key="1">
    <source>
        <dbReference type="SAM" id="MobiDB-lite"/>
    </source>
</evidence>
<dbReference type="eggNOG" id="KOG0743">
    <property type="taxonomic scope" value="Eukaryota"/>
</dbReference>
<dbReference type="Gramene" id="ONIVA07G14590.1">
    <property type="protein sequence ID" value="ONIVA07G14590.1"/>
    <property type="gene ID" value="ONIVA07G14590"/>
</dbReference>
<dbReference type="PANTHER" id="PTHR23070">
    <property type="entry name" value="BCS1 AAA-TYPE ATPASE"/>
    <property type="match status" value="1"/>
</dbReference>
<reference evidence="3" key="1">
    <citation type="submission" date="2015-04" db="UniProtKB">
        <authorList>
            <consortium name="EnsemblPlants"/>
        </authorList>
    </citation>
    <scope>IDENTIFICATION</scope>
    <source>
        <strain evidence="3">SL10</strain>
    </source>
</reference>
<accession>A0A0E0I1G1</accession>
<evidence type="ECO:0000313" key="3">
    <source>
        <dbReference type="EnsemblPlants" id="ONIVA07G14590.1"/>
    </source>
</evidence>
<evidence type="ECO:0000313" key="4">
    <source>
        <dbReference type="Proteomes" id="UP000006591"/>
    </source>
</evidence>
<dbReference type="STRING" id="4536.A0A0E0I1G1"/>
<feature type="region of interest" description="Disordered" evidence="1">
    <location>
        <begin position="245"/>
        <end position="284"/>
    </location>
</feature>
<dbReference type="AlphaFoldDB" id="A0A0E0I1G1"/>
<feature type="domain" description="AAA-type ATPase N-terminal" evidence="2">
    <location>
        <begin position="61"/>
        <end position="157"/>
    </location>
</feature>
<dbReference type="InterPro" id="IPR025753">
    <property type="entry name" value="AAA_N_dom"/>
</dbReference>
<dbReference type="EnsemblPlants" id="ONIVA07G14590.1">
    <property type="protein sequence ID" value="ONIVA07G14590.1"/>
    <property type="gene ID" value="ONIVA07G14590"/>
</dbReference>
<dbReference type="InterPro" id="IPR050747">
    <property type="entry name" value="Mitochondrial_chaperone_BCS1"/>
</dbReference>
<sequence>MDHHRLPLAAAGASESERGRALSAYRKALATAASVAAYSVIARDLLPDELRAAVRRAARLVWARLFAAAAAEKKKKRRTLVIRRRYADGDTNLLFRSAREYMATKMVPGDMPRLAVAASYRRKEADGSWSWRARLCVVPGDSATDVFDGVEFKWAFVETGRDGDDGDGKSGGHRDKLFEVTFDAEHMSMALDRYIPFVMATVDQMNRPTRALTISMNRGGSWHGFNHHHPATFDTIAMEPDLKTSRHDDDAAAAAADLDSDDSDYDDSDESEPKVRQMQPQPQQNVTLSGLLNFIDGLVGCGRRAFLEEN</sequence>
<feature type="compositionally biased region" description="Acidic residues" evidence="1">
    <location>
        <begin position="258"/>
        <end position="270"/>
    </location>
</feature>
<organism evidence="3">
    <name type="scientific">Oryza nivara</name>
    <name type="common">Indian wild rice</name>
    <name type="synonym">Oryza sativa f. spontanea</name>
    <dbReference type="NCBI Taxonomy" id="4536"/>
    <lineage>
        <taxon>Eukaryota</taxon>
        <taxon>Viridiplantae</taxon>
        <taxon>Streptophyta</taxon>
        <taxon>Embryophyta</taxon>
        <taxon>Tracheophyta</taxon>
        <taxon>Spermatophyta</taxon>
        <taxon>Magnoliopsida</taxon>
        <taxon>Liliopsida</taxon>
        <taxon>Poales</taxon>
        <taxon>Poaceae</taxon>
        <taxon>BOP clade</taxon>
        <taxon>Oryzoideae</taxon>
        <taxon>Oryzeae</taxon>
        <taxon>Oryzinae</taxon>
        <taxon>Oryza</taxon>
    </lineage>
</organism>
<proteinExistence type="predicted"/>
<dbReference type="Pfam" id="PF14363">
    <property type="entry name" value="AAA_assoc"/>
    <property type="match status" value="1"/>
</dbReference>
<protein>
    <recommendedName>
        <fullName evidence="2">AAA-type ATPase N-terminal domain-containing protein</fullName>
    </recommendedName>
</protein>
<dbReference type="HOGENOM" id="CLU_827389_0_0_1"/>
<name>A0A0E0I1G1_ORYNI</name>
<evidence type="ECO:0000259" key="2">
    <source>
        <dbReference type="Pfam" id="PF14363"/>
    </source>
</evidence>
<reference evidence="3" key="2">
    <citation type="submission" date="2018-04" db="EMBL/GenBank/DDBJ databases">
        <title>OnivRS2 (Oryza nivara Reference Sequence Version 2).</title>
        <authorList>
            <person name="Zhang J."/>
            <person name="Kudrna D."/>
            <person name="Lee S."/>
            <person name="Talag J."/>
            <person name="Rajasekar S."/>
            <person name="Welchert J."/>
            <person name="Hsing Y.-I."/>
            <person name="Wing R.A."/>
        </authorList>
    </citation>
    <scope>NUCLEOTIDE SEQUENCE [LARGE SCALE GENOMIC DNA]</scope>
    <source>
        <strain evidence="3">SL10</strain>
    </source>
</reference>
<dbReference type="Proteomes" id="UP000006591">
    <property type="component" value="Chromosome 7"/>
</dbReference>
<keyword evidence="4" id="KW-1185">Reference proteome</keyword>
<dbReference type="OMA" id="SAREYMA"/>